<name>A0AAV2I300_LYMST</name>
<dbReference type="EMBL" id="CAXITT010000411">
    <property type="protein sequence ID" value="CAL1541039.1"/>
    <property type="molecule type" value="Genomic_DNA"/>
</dbReference>
<accession>A0AAV2I300</accession>
<keyword evidence="3" id="KW-1185">Reference proteome</keyword>
<evidence type="ECO:0000313" key="2">
    <source>
        <dbReference type="EMBL" id="CAL1541039.1"/>
    </source>
</evidence>
<dbReference type="PANTHER" id="PTHR24014">
    <property type="entry name" value="2-OXOGLUTARATE AND IRON-DEPENDENT OXYGENASE DOMAIN-CONTAINING PROTEIN 2"/>
    <property type="match status" value="1"/>
</dbReference>
<dbReference type="GO" id="GO:0042780">
    <property type="term" value="P:tRNA 3'-end processing"/>
    <property type="evidence" value="ECO:0007669"/>
    <property type="project" value="TreeGrafter"/>
</dbReference>
<dbReference type="InterPro" id="IPR002885">
    <property type="entry name" value="PPR_rpt"/>
</dbReference>
<dbReference type="Gene3D" id="1.25.40.10">
    <property type="entry name" value="Tetratricopeptide repeat domain"/>
    <property type="match status" value="3"/>
</dbReference>
<proteinExistence type="predicted"/>
<dbReference type="PROSITE" id="PS51375">
    <property type="entry name" value="PPR"/>
    <property type="match status" value="1"/>
</dbReference>
<dbReference type="Pfam" id="PF01535">
    <property type="entry name" value="PPR"/>
    <property type="match status" value="2"/>
</dbReference>
<gene>
    <name evidence="2" type="ORF">GSLYS_00014681001</name>
</gene>
<dbReference type="GO" id="GO:0000049">
    <property type="term" value="F:tRNA binding"/>
    <property type="evidence" value="ECO:0007669"/>
    <property type="project" value="TreeGrafter"/>
</dbReference>
<organism evidence="2 3">
    <name type="scientific">Lymnaea stagnalis</name>
    <name type="common">Great pond snail</name>
    <name type="synonym">Helix stagnalis</name>
    <dbReference type="NCBI Taxonomy" id="6523"/>
    <lineage>
        <taxon>Eukaryota</taxon>
        <taxon>Metazoa</taxon>
        <taxon>Spiralia</taxon>
        <taxon>Lophotrochozoa</taxon>
        <taxon>Mollusca</taxon>
        <taxon>Gastropoda</taxon>
        <taxon>Heterobranchia</taxon>
        <taxon>Euthyneura</taxon>
        <taxon>Panpulmonata</taxon>
        <taxon>Hygrophila</taxon>
        <taxon>Lymnaeoidea</taxon>
        <taxon>Lymnaeidae</taxon>
        <taxon>Lymnaea</taxon>
    </lineage>
</organism>
<sequence length="791" mass="89194">MATYVSLLSMAHAQLLMLSRRHNIFTFNRKILYFHLNVLNSKFSTSQQSLEKNQSTNFKKNTQKMLNPAKQTELLGDKNPAVITSKPINTEISNDSSKPIKSFNVKNNKKYSTSEYFKQTWLSHISTTSVAQDDAVKVHGKQNLLSADAFGTLATESSKMDLRDPNERLEEALPEDQDEPRDRRLDIPLTRDGRIGKNAFYYTRKMSILGREGKVKEAISMFEDIMMLRDRVMPNKRTFIVLIGILGRVGYTKKAFELYSKMKHLGLDPEDHIYTSLFNACANSPYPADGLRKAQDLLHYLQDEGIKPNLFTIKAAMKAFALCGDFPMAFTLMDRASTWARLDSDCFNHLLIACAADKQKGFLRALQVWQKLNVYRVKPATNTYNLLIRCARDCGIGDPTTFAKSLGLSLPDVSLIGDACILGDGAVMKSWRDKIPQAQKINRLTAGSSNPQPQTGLNANKKEMVKLTKVDDQHTVAVSTSSNKISENITVTDCRELTLATGPEEIHKSCESSKSDTTCQLYSEVLTTGSTDNALQEGLSRNISVKDLRNPQGRLAVLGGLGNLVTHMNEVGAPPDVKTFTQILACLPDDEVSEFELLTCMTTNGITPDIDLLNDIMMRRNKRHKSDTVMALLPVMSKLKLTPNMRTYAALALACHKESQAHKLIEDMRAANLEPNAEIVGHFIYISRSNYVYKLHMLKTLDKLCLKPVKETIAVIEKSIAWTKMKIIEAEKSKDKTSFYLSEPFQLSFQNFLNFYRVWLLHTEMRKSKDPWEGFETSRTELKSQVEKQSL</sequence>
<dbReference type="Proteomes" id="UP001497497">
    <property type="component" value="Unassembled WGS sequence"/>
</dbReference>
<reference evidence="2 3" key="1">
    <citation type="submission" date="2024-04" db="EMBL/GenBank/DDBJ databases">
        <authorList>
            <consortium name="Genoscope - CEA"/>
            <person name="William W."/>
        </authorList>
    </citation>
    <scope>NUCLEOTIDE SEQUENCE [LARGE SCALE GENOMIC DNA]</scope>
</reference>
<evidence type="ECO:0008006" key="4">
    <source>
        <dbReference type="Google" id="ProtNLM"/>
    </source>
</evidence>
<evidence type="ECO:0000313" key="3">
    <source>
        <dbReference type="Proteomes" id="UP001497497"/>
    </source>
</evidence>
<comment type="caution">
    <text evidence="2">The sequence shown here is derived from an EMBL/GenBank/DDBJ whole genome shotgun (WGS) entry which is preliminary data.</text>
</comment>
<evidence type="ECO:0000256" key="1">
    <source>
        <dbReference type="PROSITE-ProRule" id="PRU00708"/>
    </source>
</evidence>
<dbReference type="InterPro" id="IPR011990">
    <property type="entry name" value="TPR-like_helical_dom_sf"/>
</dbReference>
<protein>
    <recommendedName>
        <fullName evidence="4">Pentatricopeptide repeat-containing protein 1, mitochondrial</fullName>
    </recommendedName>
</protein>
<dbReference type="AlphaFoldDB" id="A0AAV2I300"/>
<feature type="repeat" description="PPR" evidence="1">
    <location>
        <begin position="235"/>
        <end position="269"/>
    </location>
</feature>
<dbReference type="PANTHER" id="PTHR24014:SF6">
    <property type="entry name" value="PENTATRICOPEPTIDE REPEAT-CONTAINING PROTEIN 1, MITOCHONDRIAL"/>
    <property type="match status" value="1"/>
</dbReference>
<dbReference type="GO" id="GO:0005759">
    <property type="term" value="C:mitochondrial matrix"/>
    <property type="evidence" value="ECO:0007669"/>
    <property type="project" value="TreeGrafter"/>
</dbReference>